<accession>A0ABP3NV47</accession>
<sequence>MRIQSRLTGARRISGIAAVGTAAALVGGLVNPGTAEAAIDLHYKVTGTAHVVKMNADIPIEGEVDVQLNGATGEFTSKFRQTSVPRVKFKAFGMFDSEVDVEFFEAAPSHGKIAGGNVTFDLPLQIRLQNISAVGFPIGGGPDCVQQQPPTLSLKSTSPFVPAKGGDLAGAPYALSEWSQGCGGFTGLVNMNSTGPDNTAQVKLTHVG</sequence>
<evidence type="ECO:0000313" key="2">
    <source>
        <dbReference type="Proteomes" id="UP001500729"/>
    </source>
</evidence>
<dbReference type="Proteomes" id="UP001500729">
    <property type="component" value="Unassembled WGS sequence"/>
</dbReference>
<dbReference type="RefSeq" id="WP_143538114.1">
    <property type="nucleotide sequence ID" value="NZ_BAAAGS010000050.1"/>
</dbReference>
<evidence type="ECO:0000313" key="1">
    <source>
        <dbReference type="EMBL" id="GAA0550275.1"/>
    </source>
</evidence>
<organism evidence="1 2">
    <name type="scientific">Saccharopolyspora erythraea</name>
    <name type="common">Streptomyces erythraeus</name>
    <dbReference type="NCBI Taxonomy" id="1836"/>
    <lineage>
        <taxon>Bacteria</taxon>
        <taxon>Bacillati</taxon>
        <taxon>Actinomycetota</taxon>
        <taxon>Actinomycetes</taxon>
        <taxon>Pseudonocardiales</taxon>
        <taxon>Pseudonocardiaceae</taxon>
        <taxon>Saccharopolyspora</taxon>
    </lineage>
</organism>
<evidence type="ECO:0008006" key="3">
    <source>
        <dbReference type="Google" id="ProtNLM"/>
    </source>
</evidence>
<protein>
    <recommendedName>
        <fullName evidence="3">Secreted protein</fullName>
    </recommendedName>
</protein>
<reference evidence="2" key="1">
    <citation type="journal article" date="2019" name="Int. J. Syst. Evol. Microbiol.">
        <title>The Global Catalogue of Microorganisms (GCM) 10K type strain sequencing project: providing services to taxonomists for standard genome sequencing and annotation.</title>
        <authorList>
            <consortium name="The Broad Institute Genomics Platform"/>
            <consortium name="The Broad Institute Genome Sequencing Center for Infectious Disease"/>
            <person name="Wu L."/>
            <person name="Ma J."/>
        </authorList>
    </citation>
    <scope>NUCLEOTIDE SEQUENCE [LARGE SCALE GENOMIC DNA]</scope>
    <source>
        <strain evidence="2">JCM 10303</strain>
    </source>
</reference>
<proteinExistence type="predicted"/>
<gene>
    <name evidence="1" type="ORF">GCM10009533_55970</name>
</gene>
<name>A0ABP3NV47_SACER</name>
<dbReference type="EMBL" id="BAAAGS010000050">
    <property type="protein sequence ID" value="GAA0550275.1"/>
    <property type="molecule type" value="Genomic_DNA"/>
</dbReference>
<comment type="caution">
    <text evidence="1">The sequence shown here is derived from an EMBL/GenBank/DDBJ whole genome shotgun (WGS) entry which is preliminary data.</text>
</comment>
<keyword evidence="2" id="KW-1185">Reference proteome</keyword>